<feature type="chain" id="PRO_5045321158" evidence="6">
    <location>
        <begin position="25"/>
        <end position="437"/>
    </location>
</feature>
<dbReference type="PANTHER" id="PTHR43649:SF33">
    <property type="entry name" value="POLYGALACTURONAN_RHAMNOGALACTURONAN-BINDING PROTEIN YTCQ"/>
    <property type="match status" value="1"/>
</dbReference>
<dbReference type="EMBL" id="JACRWD010000001">
    <property type="protein sequence ID" value="MBC6002616.1"/>
    <property type="molecule type" value="Genomic_DNA"/>
</dbReference>
<dbReference type="Gene3D" id="3.40.190.10">
    <property type="entry name" value="Periplasmic binding protein-like II"/>
    <property type="match status" value="1"/>
</dbReference>
<evidence type="ECO:0000256" key="1">
    <source>
        <dbReference type="ARBA" id="ARBA00022475"/>
    </source>
</evidence>
<evidence type="ECO:0000256" key="2">
    <source>
        <dbReference type="ARBA" id="ARBA00022729"/>
    </source>
</evidence>
<keyword evidence="3" id="KW-0472">Membrane</keyword>
<dbReference type="InterPro" id="IPR050490">
    <property type="entry name" value="Bact_solute-bd_prot1"/>
</dbReference>
<comment type="caution">
    <text evidence="7">The sequence shown here is derived from an EMBL/GenBank/DDBJ whole genome shotgun (WGS) entry which is preliminary data.</text>
</comment>
<dbReference type="CDD" id="cd13585">
    <property type="entry name" value="PBP2_TMBP_like"/>
    <property type="match status" value="1"/>
</dbReference>
<organism evidence="7 8">
    <name type="scientific">Paeniclostridium hominis</name>
    <dbReference type="NCBI Taxonomy" id="2764329"/>
    <lineage>
        <taxon>Bacteria</taxon>
        <taxon>Bacillati</taxon>
        <taxon>Bacillota</taxon>
        <taxon>Clostridia</taxon>
        <taxon>Peptostreptococcales</taxon>
        <taxon>Peptostreptococcaceae</taxon>
        <taxon>Paeniclostridium</taxon>
    </lineage>
</organism>
<keyword evidence="4" id="KW-0564">Palmitate</keyword>
<evidence type="ECO:0000313" key="8">
    <source>
        <dbReference type="Proteomes" id="UP000611796"/>
    </source>
</evidence>
<reference evidence="7 8" key="1">
    <citation type="submission" date="2020-08" db="EMBL/GenBank/DDBJ databases">
        <authorList>
            <person name="Liu C."/>
            <person name="Sun Q."/>
        </authorList>
    </citation>
    <scope>NUCLEOTIDE SEQUENCE [LARGE SCALE GENOMIC DNA]</scope>
    <source>
        <strain evidence="7 8">NSJ-45</strain>
    </source>
</reference>
<gene>
    <name evidence="7" type="ORF">H8891_02285</name>
</gene>
<dbReference type="PROSITE" id="PS51257">
    <property type="entry name" value="PROKAR_LIPOPROTEIN"/>
    <property type="match status" value="1"/>
</dbReference>
<keyword evidence="1" id="KW-1003">Cell membrane</keyword>
<dbReference type="SUPFAM" id="SSF53850">
    <property type="entry name" value="Periplasmic binding protein-like II"/>
    <property type="match status" value="1"/>
</dbReference>
<evidence type="ECO:0000256" key="3">
    <source>
        <dbReference type="ARBA" id="ARBA00023136"/>
    </source>
</evidence>
<dbReference type="InterPro" id="IPR006059">
    <property type="entry name" value="SBP"/>
</dbReference>
<accession>A0ABR7K0U6</accession>
<dbReference type="RefSeq" id="WP_187005016.1">
    <property type="nucleotide sequence ID" value="NZ_JACRWD010000001.1"/>
</dbReference>
<feature type="signal peptide" evidence="6">
    <location>
        <begin position="1"/>
        <end position="24"/>
    </location>
</feature>
<keyword evidence="5" id="KW-0449">Lipoprotein</keyword>
<keyword evidence="8" id="KW-1185">Reference proteome</keyword>
<dbReference type="Proteomes" id="UP000611796">
    <property type="component" value="Unassembled WGS sequence"/>
</dbReference>
<sequence length="437" mass="48958">MVLKKFMKKSILASTLITSMFAFTGCSSSGDGDSDKISLRYSIWDNTHKKAIETLIANYEKENPNVDIQLEIISNGDYWTKMETAAAGGSAPDIFWVDARRFGTYAKSGMLVGMDDYIKQNKIDMSQYLESITGIYNFDGKQYAMPSFWDDNVLLLNTKMMEKYGIEKPKKDWNWQEMLTWLEGAKAKLPKDIYPFTSSTVEYTQLGIFNGVALAGGQIINEDKTKALIDTPETKNGYKTYLDLVKSDLHSPFDVTVETGAGTLFKSEKALAYQAGSYSLLTFSDKEQAQVAGNFEIYPVPTIKEGVKTKSVIHGVGNVISANSKHPDEAFKFINYMSSEESMKTYTELALVSQSHKNVQDLYGKVMKEKTGLDVSVVYDVAKDAMPLPNSVDTAKWDKIIVDNISSYVQDKQSFDDMIKNTQKGMQEVLDKENQGK</sequence>
<evidence type="ECO:0000256" key="4">
    <source>
        <dbReference type="ARBA" id="ARBA00023139"/>
    </source>
</evidence>
<proteinExistence type="predicted"/>
<evidence type="ECO:0000313" key="7">
    <source>
        <dbReference type="EMBL" id="MBC6002616.1"/>
    </source>
</evidence>
<protein>
    <submittedName>
        <fullName evidence="7">Sugar ABC transporter substrate-binding protein</fullName>
    </submittedName>
</protein>
<dbReference type="Pfam" id="PF01547">
    <property type="entry name" value="SBP_bac_1"/>
    <property type="match status" value="1"/>
</dbReference>
<evidence type="ECO:0000256" key="5">
    <source>
        <dbReference type="ARBA" id="ARBA00023288"/>
    </source>
</evidence>
<keyword evidence="2 6" id="KW-0732">Signal</keyword>
<name>A0ABR7K0U6_9FIRM</name>
<evidence type="ECO:0000256" key="6">
    <source>
        <dbReference type="SAM" id="SignalP"/>
    </source>
</evidence>
<dbReference type="PANTHER" id="PTHR43649">
    <property type="entry name" value="ARABINOSE-BINDING PROTEIN-RELATED"/>
    <property type="match status" value="1"/>
</dbReference>